<evidence type="ECO:0000313" key="6">
    <source>
        <dbReference type="Proteomes" id="UP001152561"/>
    </source>
</evidence>
<evidence type="ECO:0000313" key="5">
    <source>
        <dbReference type="EMBL" id="KAJ8539405.1"/>
    </source>
</evidence>
<keyword evidence="2" id="KW-0645">Protease</keyword>
<evidence type="ECO:0000256" key="3">
    <source>
        <dbReference type="ARBA" id="ARBA00022801"/>
    </source>
</evidence>
<dbReference type="EMBL" id="JAJAGQ010000016">
    <property type="protein sequence ID" value="KAJ8539405.1"/>
    <property type="molecule type" value="Genomic_DNA"/>
</dbReference>
<sequence>MPYNPKDHWVLIVFNMKKNEVFYLDPLGKAPDTDLERLLNIGMQMFITTVGQRQKWAYSTMVKYVKAPLQLGGTECGYCVMQFMKELMLGPTLMTNLFLRQTHVLTRGT</sequence>
<dbReference type="GO" id="GO:0006508">
    <property type="term" value="P:proteolysis"/>
    <property type="evidence" value="ECO:0007669"/>
    <property type="project" value="UniProtKB-KW"/>
</dbReference>
<comment type="similarity">
    <text evidence="1">Belongs to the peptidase C48 family.</text>
</comment>
<dbReference type="SUPFAM" id="SSF54001">
    <property type="entry name" value="Cysteine proteinases"/>
    <property type="match status" value="1"/>
</dbReference>
<protein>
    <recommendedName>
        <fullName evidence="4">Ubiquitin-like protease family profile domain-containing protein</fullName>
    </recommendedName>
</protein>
<dbReference type="PROSITE" id="PS50600">
    <property type="entry name" value="ULP_PROTEASE"/>
    <property type="match status" value="1"/>
</dbReference>
<evidence type="ECO:0000256" key="2">
    <source>
        <dbReference type="ARBA" id="ARBA00022670"/>
    </source>
</evidence>
<gene>
    <name evidence="5" type="ORF">K7X08_013657</name>
</gene>
<keyword evidence="3" id="KW-0378">Hydrolase</keyword>
<reference evidence="6" key="1">
    <citation type="journal article" date="2023" name="Proc. Natl. Acad. Sci. U.S.A.">
        <title>Genomic and structural basis for evolution of tropane alkaloid biosynthesis.</title>
        <authorList>
            <person name="Wanga Y.-J."/>
            <person name="Taina T."/>
            <person name="Yua J.-Y."/>
            <person name="Lia J."/>
            <person name="Xua B."/>
            <person name="Chenc J."/>
            <person name="D'Auriad J.C."/>
            <person name="Huanga J.-P."/>
            <person name="Huanga S.-X."/>
        </authorList>
    </citation>
    <scope>NUCLEOTIDE SEQUENCE [LARGE SCALE GENOMIC DNA]</scope>
    <source>
        <strain evidence="6">cv. KIB-2019</strain>
    </source>
</reference>
<dbReference type="InterPro" id="IPR003653">
    <property type="entry name" value="Peptidase_C48_C"/>
</dbReference>
<dbReference type="InterPro" id="IPR038765">
    <property type="entry name" value="Papain-like_cys_pep_sf"/>
</dbReference>
<feature type="domain" description="Ubiquitin-like protease family profile" evidence="4">
    <location>
        <begin position="1"/>
        <end position="87"/>
    </location>
</feature>
<evidence type="ECO:0000259" key="4">
    <source>
        <dbReference type="PROSITE" id="PS50600"/>
    </source>
</evidence>
<organism evidence="5 6">
    <name type="scientific">Anisodus acutangulus</name>
    <dbReference type="NCBI Taxonomy" id="402998"/>
    <lineage>
        <taxon>Eukaryota</taxon>
        <taxon>Viridiplantae</taxon>
        <taxon>Streptophyta</taxon>
        <taxon>Embryophyta</taxon>
        <taxon>Tracheophyta</taxon>
        <taxon>Spermatophyta</taxon>
        <taxon>Magnoliopsida</taxon>
        <taxon>eudicotyledons</taxon>
        <taxon>Gunneridae</taxon>
        <taxon>Pentapetalae</taxon>
        <taxon>asterids</taxon>
        <taxon>lamiids</taxon>
        <taxon>Solanales</taxon>
        <taxon>Solanaceae</taxon>
        <taxon>Solanoideae</taxon>
        <taxon>Hyoscyameae</taxon>
        <taxon>Anisodus</taxon>
    </lineage>
</organism>
<evidence type="ECO:0000256" key="1">
    <source>
        <dbReference type="ARBA" id="ARBA00005234"/>
    </source>
</evidence>
<dbReference type="GO" id="GO:0008234">
    <property type="term" value="F:cysteine-type peptidase activity"/>
    <property type="evidence" value="ECO:0007669"/>
    <property type="project" value="InterPro"/>
</dbReference>
<keyword evidence="6" id="KW-1185">Reference proteome</keyword>
<proteinExistence type="inferred from homology"/>
<accession>A0A9Q1LNC5</accession>
<dbReference type="Pfam" id="PF02902">
    <property type="entry name" value="Peptidase_C48"/>
    <property type="match status" value="1"/>
</dbReference>
<name>A0A9Q1LNC5_9SOLA</name>
<dbReference type="AlphaFoldDB" id="A0A9Q1LNC5"/>
<comment type="caution">
    <text evidence="5">The sequence shown here is derived from an EMBL/GenBank/DDBJ whole genome shotgun (WGS) entry which is preliminary data.</text>
</comment>
<dbReference type="Gene3D" id="3.40.395.10">
    <property type="entry name" value="Adenoviral Proteinase, Chain A"/>
    <property type="match status" value="1"/>
</dbReference>
<dbReference type="OrthoDB" id="1869436at2759"/>
<dbReference type="Proteomes" id="UP001152561">
    <property type="component" value="Unassembled WGS sequence"/>
</dbReference>